<name>A0A0F9K318_9ZZZZ</name>
<accession>A0A0F9K318</accession>
<dbReference type="AlphaFoldDB" id="A0A0F9K318"/>
<gene>
    <name evidence="1" type="ORF">LCGC14_1454660</name>
</gene>
<comment type="caution">
    <text evidence="1">The sequence shown here is derived from an EMBL/GenBank/DDBJ whole genome shotgun (WGS) entry which is preliminary data.</text>
</comment>
<reference evidence="1" key="1">
    <citation type="journal article" date="2015" name="Nature">
        <title>Complex archaea that bridge the gap between prokaryotes and eukaryotes.</title>
        <authorList>
            <person name="Spang A."/>
            <person name="Saw J.H."/>
            <person name="Jorgensen S.L."/>
            <person name="Zaremba-Niedzwiedzka K."/>
            <person name="Martijn J."/>
            <person name="Lind A.E."/>
            <person name="van Eijk R."/>
            <person name="Schleper C."/>
            <person name="Guy L."/>
            <person name="Ettema T.J."/>
        </authorList>
    </citation>
    <scope>NUCLEOTIDE SEQUENCE</scope>
</reference>
<evidence type="ECO:0000313" key="1">
    <source>
        <dbReference type="EMBL" id="KKM69046.1"/>
    </source>
</evidence>
<proteinExistence type="predicted"/>
<dbReference type="EMBL" id="LAZR01010057">
    <property type="protein sequence ID" value="KKM69046.1"/>
    <property type="molecule type" value="Genomic_DNA"/>
</dbReference>
<organism evidence="1">
    <name type="scientific">marine sediment metagenome</name>
    <dbReference type="NCBI Taxonomy" id="412755"/>
    <lineage>
        <taxon>unclassified sequences</taxon>
        <taxon>metagenomes</taxon>
        <taxon>ecological metagenomes</taxon>
    </lineage>
</organism>
<protein>
    <submittedName>
        <fullName evidence="1">Uncharacterized protein</fullName>
    </submittedName>
</protein>
<sequence length="64" mass="7534">VKKKKDDGIRKNKDLKVLQSHIYDSLGGDCLHIQIMDGKTRKVYAGNIHKTFNSEKQWRSRYDK</sequence>
<feature type="non-terminal residue" evidence="1">
    <location>
        <position position="1"/>
    </location>
</feature>